<dbReference type="AlphaFoldDB" id="A0A0J9SJW8"/>
<keyword evidence="1" id="KW-1133">Transmembrane helix</keyword>
<feature type="transmembrane region" description="Helical" evidence="1">
    <location>
        <begin position="239"/>
        <end position="258"/>
    </location>
</feature>
<keyword evidence="1" id="KW-0472">Membrane</keyword>
<evidence type="ECO:0000313" key="2">
    <source>
        <dbReference type="EMBL" id="KMZ83289.1"/>
    </source>
</evidence>
<evidence type="ECO:0000256" key="1">
    <source>
        <dbReference type="SAM" id="Phobius"/>
    </source>
</evidence>
<sequence length="290" mass="34688">MDIKEYIKDCTHERTNNIEPYFRKIIKNYVHYDNCIKMKSTEKEKCCRFFKYWIHGEKNHYHRTYTRLSSVWESCYPSLWTKLNENYRNSNDDCDIEIRKNYSYAIIKIKRYLDELHSIKNFLWVSGNKPTDRDKCLIYNNKRSEYMKNMFIEFSSIDNFSTIKHDEFQISNDCSLLKFFSYFPEITCPEEPKTDKLKPPNCDCPKPPIIIQKTDCPAAEVKEIVKIPESSPSTSTSQIVVPAILTFLGTLFLCYLLYNVRKLMYLKDVYSQTILKCYIYEAFQFSIYCI</sequence>
<reference evidence="2 3" key="1">
    <citation type="submission" date="2011-08" db="EMBL/GenBank/DDBJ databases">
        <title>The Genome Sequence of Plasmodium vivax Brazil I.</title>
        <authorList>
            <consortium name="The Broad Institute Genome Sequencing Platform"/>
            <consortium name="The Broad Institute Genome Sequencing Center for Infectious Disease"/>
            <person name="Neafsey D."/>
            <person name="Carlton J."/>
            <person name="Barnwell J."/>
            <person name="Collins W."/>
            <person name="Escalante A."/>
            <person name="Mullikin J."/>
            <person name="Saul A."/>
            <person name="Guigo R."/>
            <person name="Camara F."/>
            <person name="Young S.K."/>
            <person name="Zeng Q."/>
            <person name="Gargeya S."/>
            <person name="Fitzgerald M."/>
            <person name="Haas B."/>
            <person name="Abouelleil A."/>
            <person name="Alvarado L."/>
            <person name="Arachchi H.M."/>
            <person name="Berlin A."/>
            <person name="Brown A."/>
            <person name="Chapman S.B."/>
            <person name="Chen Z."/>
            <person name="Dunbar C."/>
            <person name="Freedman E."/>
            <person name="Gearin G."/>
            <person name="Gellesch M."/>
            <person name="Goldberg J."/>
            <person name="Griggs A."/>
            <person name="Gujja S."/>
            <person name="Heiman D."/>
            <person name="Howarth C."/>
            <person name="Larson L."/>
            <person name="Lui A."/>
            <person name="MacDonald P.J.P."/>
            <person name="Montmayeur A."/>
            <person name="Murphy C."/>
            <person name="Neiman D."/>
            <person name="Pearson M."/>
            <person name="Priest M."/>
            <person name="Roberts A."/>
            <person name="Saif S."/>
            <person name="Shea T."/>
            <person name="Shenoy N."/>
            <person name="Sisk P."/>
            <person name="Stolte C."/>
            <person name="Sykes S."/>
            <person name="Wortman J."/>
            <person name="Nusbaum C."/>
            <person name="Birren B."/>
        </authorList>
    </citation>
    <scope>NUCLEOTIDE SEQUENCE [LARGE SCALE GENOMIC DNA]</scope>
    <source>
        <strain evidence="2 3">Brazil I</strain>
    </source>
</reference>
<dbReference type="Proteomes" id="UP000053327">
    <property type="component" value="Unassembled WGS sequence"/>
</dbReference>
<organism evidence="2 3">
    <name type="scientific">Plasmodium vivax (strain Brazil I)</name>
    <dbReference type="NCBI Taxonomy" id="1033975"/>
    <lineage>
        <taxon>Eukaryota</taxon>
        <taxon>Sar</taxon>
        <taxon>Alveolata</taxon>
        <taxon>Apicomplexa</taxon>
        <taxon>Aconoidasida</taxon>
        <taxon>Haemosporida</taxon>
        <taxon>Plasmodiidae</taxon>
        <taxon>Plasmodium</taxon>
        <taxon>Plasmodium (Plasmodium)</taxon>
    </lineage>
</organism>
<proteinExistence type="predicted"/>
<dbReference type="OrthoDB" id="389093at2759"/>
<name>A0A0J9SJW8_PLAV1</name>
<evidence type="ECO:0000313" key="3">
    <source>
        <dbReference type="Proteomes" id="UP000053327"/>
    </source>
</evidence>
<accession>A0A0J9SJW8</accession>
<protein>
    <submittedName>
        <fullName evidence="2">Uncharacterized protein</fullName>
    </submittedName>
</protein>
<gene>
    <name evidence="2" type="ORF">PVBG_06058</name>
</gene>
<dbReference type="EMBL" id="KQ234942">
    <property type="protein sequence ID" value="KMZ83289.1"/>
    <property type="molecule type" value="Genomic_DNA"/>
</dbReference>
<keyword evidence="1" id="KW-0812">Transmembrane</keyword>